<protein>
    <submittedName>
        <fullName evidence="8">Tungsten cofactor oxidoreductase radical SAM maturase</fullName>
    </submittedName>
</protein>
<keyword evidence="2" id="KW-0004">4Fe-4S</keyword>
<dbReference type="EMBL" id="CP158367">
    <property type="protein sequence ID" value="XBX74136.1"/>
    <property type="molecule type" value="Genomic_DNA"/>
</dbReference>
<keyword evidence="6" id="KW-0411">Iron-sulfur</keyword>
<reference evidence="8" key="1">
    <citation type="journal article" date="2013" name="Extremophiles">
        <title>Proteinivorax tanatarense gen. nov., sp. nov., an anaerobic, haloalkaliphilic, proteolytic bacterium isolated from a decaying algal bloom, and proposal of Proteinivoraceae fam. nov.</title>
        <authorList>
            <person name="Kevbrin V."/>
            <person name="Boltyanskaya Y."/>
            <person name="Zhilina T."/>
            <person name="Kolganova T."/>
            <person name="Lavrentjeva E."/>
            <person name="Kuznetsov B."/>
        </authorList>
    </citation>
    <scope>NUCLEOTIDE SEQUENCE</scope>
    <source>
        <strain evidence="8">Z-910T</strain>
    </source>
</reference>
<keyword evidence="3" id="KW-0949">S-adenosyl-L-methionine</keyword>
<evidence type="ECO:0000256" key="1">
    <source>
        <dbReference type="ARBA" id="ARBA00001966"/>
    </source>
</evidence>
<accession>A0AAU7VJD7</accession>
<dbReference type="SFLD" id="SFLDG01067">
    <property type="entry name" value="SPASM/twitch_domain_containing"/>
    <property type="match status" value="1"/>
</dbReference>
<dbReference type="PANTHER" id="PTHR11228">
    <property type="entry name" value="RADICAL SAM DOMAIN PROTEIN"/>
    <property type="match status" value="1"/>
</dbReference>
<dbReference type="SFLD" id="SFLDF00570">
    <property type="entry name" value="tungsten_cofactor_oxidoreducas"/>
    <property type="match status" value="1"/>
</dbReference>
<sequence>MNLKKVYLELTDKCNLNCKICYREAWAHRPQHMKESLLENIKQQISKVNNLDEIMLGGIGEPTYSPLFEKALWLLQDYHLTVTTNGTLLNENNIDLLSEYVDVIVISIDGLRDCYENLRGANLDKVITGIKKIDKAKRGRGSKSPHVQVQFVASRDNIDDIFGLIDLCAELNIEKLIISNLLPQDEKNADKILYTRYENKEVKQLFSRVRNYSFSKGVNLFIPNIELKTERRCNFIIEGATFITSTGQVTPCYRFAHDSKEYVFGREKNIRAKSFGDLNCSDIQAIWQSKEYTEFRNSVYNNLYPSCTDCDLVEGCDMVNDADTNCYGVSPSCSDCIWARNIVVCP</sequence>
<dbReference type="CDD" id="cd01335">
    <property type="entry name" value="Radical_SAM"/>
    <property type="match status" value="1"/>
</dbReference>
<dbReference type="InterPro" id="IPR034391">
    <property type="entry name" value="AdoMet-like_SPASM_containing"/>
</dbReference>
<name>A0AAU7VJD7_9FIRM</name>
<dbReference type="Pfam" id="PF13186">
    <property type="entry name" value="SPASM"/>
    <property type="match status" value="1"/>
</dbReference>
<dbReference type="SFLD" id="SFLDG01387">
    <property type="entry name" value="BtrN-like_SPASM_domain_contain"/>
    <property type="match status" value="1"/>
</dbReference>
<dbReference type="GO" id="GO:0003824">
    <property type="term" value="F:catalytic activity"/>
    <property type="evidence" value="ECO:0007669"/>
    <property type="project" value="InterPro"/>
</dbReference>
<dbReference type="InterPro" id="IPR023885">
    <property type="entry name" value="4Fe4S-binding_SPASM_dom"/>
</dbReference>
<dbReference type="PROSITE" id="PS51918">
    <property type="entry name" value="RADICAL_SAM"/>
    <property type="match status" value="1"/>
</dbReference>
<dbReference type="SUPFAM" id="SSF102114">
    <property type="entry name" value="Radical SAM enzymes"/>
    <property type="match status" value="1"/>
</dbReference>
<keyword evidence="4" id="KW-0479">Metal-binding</keyword>
<dbReference type="PANTHER" id="PTHR11228:SF34">
    <property type="entry name" value="TUNGSTEN-CONTAINING ALDEHYDE FERREDOXIN OXIDOREDUCTASE COFACTOR MODIFYING PROTEIN"/>
    <property type="match status" value="1"/>
</dbReference>
<comment type="cofactor">
    <cofactor evidence="1">
        <name>[4Fe-4S] cluster</name>
        <dbReference type="ChEBI" id="CHEBI:49883"/>
    </cofactor>
</comment>
<keyword evidence="5" id="KW-0408">Iron</keyword>
<evidence type="ECO:0000256" key="6">
    <source>
        <dbReference type="ARBA" id="ARBA00023014"/>
    </source>
</evidence>
<dbReference type="RefSeq" id="WP_350342894.1">
    <property type="nucleotide sequence ID" value="NZ_CP158367.1"/>
</dbReference>
<evidence type="ECO:0000256" key="5">
    <source>
        <dbReference type="ARBA" id="ARBA00023004"/>
    </source>
</evidence>
<dbReference type="InterPro" id="IPR007197">
    <property type="entry name" value="rSAM"/>
</dbReference>
<proteinExistence type="predicted"/>
<dbReference type="InterPro" id="IPR050377">
    <property type="entry name" value="Radical_SAM_PqqE_MftC-like"/>
</dbReference>
<evidence type="ECO:0000256" key="3">
    <source>
        <dbReference type="ARBA" id="ARBA00022691"/>
    </source>
</evidence>
<dbReference type="InterPro" id="IPR058240">
    <property type="entry name" value="rSAM_sf"/>
</dbReference>
<reference evidence="8" key="2">
    <citation type="submission" date="2024-06" db="EMBL/GenBank/DDBJ databases">
        <authorList>
            <person name="Petrova K.O."/>
            <person name="Toshchakov S.V."/>
            <person name="Boltjanskaja Y.V."/>
            <person name="Kevbrin V."/>
        </authorList>
    </citation>
    <scope>NUCLEOTIDE SEQUENCE</scope>
    <source>
        <strain evidence="8">Z-910T</strain>
    </source>
</reference>
<dbReference type="Pfam" id="PF04055">
    <property type="entry name" value="Radical_SAM"/>
    <property type="match status" value="1"/>
</dbReference>
<evidence type="ECO:0000256" key="4">
    <source>
        <dbReference type="ARBA" id="ARBA00022723"/>
    </source>
</evidence>
<evidence type="ECO:0000259" key="7">
    <source>
        <dbReference type="PROSITE" id="PS51918"/>
    </source>
</evidence>
<dbReference type="NCBIfam" id="TIGR04317">
    <property type="entry name" value="W_rSAM_matur"/>
    <property type="match status" value="1"/>
</dbReference>
<organism evidence="8">
    <name type="scientific">Proteinivorax tanatarense</name>
    <dbReference type="NCBI Taxonomy" id="1260629"/>
    <lineage>
        <taxon>Bacteria</taxon>
        <taxon>Bacillati</taxon>
        <taxon>Bacillota</taxon>
        <taxon>Clostridia</taxon>
        <taxon>Eubacteriales</taxon>
        <taxon>Proteinivoracaceae</taxon>
        <taxon>Proteinivorax</taxon>
    </lineage>
</organism>
<dbReference type="GO" id="GO:0046872">
    <property type="term" value="F:metal ion binding"/>
    <property type="evidence" value="ECO:0007669"/>
    <property type="project" value="UniProtKB-KW"/>
</dbReference>
<evidence type="ECO:0000313" key="8">
    <source>
        <dbReference type="EMBL" id="XBX74136.1"/>
    </source>
</evidence>
<gene>
    <name evidence="8" type="ORF">PRVXT_002162</name>
</gene>
<dbReference type="AlphaFoldDB" id="A0AAU7VJD7"/>
<dbReference type="GO" id="GO:0051536">
    <property type="term" value="F:iron-sulfur cluster binding"/>
    <property type="evidence" value="ECO:0007669"/>
    <property type="project" value="UniProtKB-KW"/>
</dbReference>
<dbReference type="InterPro" id="IPR027604">
    <property type="entry name" value="W_rSAM_matur"/>
</dbReference>
<dbReference type="SFLD" id="SFLDS00029">
    <property type="entry name" value="Radical_SAM"/>
    <property type="match status" value="1"/>
</dbReference>
<dbReference type="CDD" id="cd21121">
    <property type="entry name" value="SPASM_Cmo-like"/>
    <property type="match status" value="1"/>
</dbReference>
<evidence type="ECO:0000256" key="2">
    <source>
        <dbReference type="ARBA" id="ARBA00022485"/>
    </source>
</evidence>
<feature type="domain" description="Radical SAM core" evidence="7">
    <location>
        <begin position="1"/>
        <end position="210"/>
    </location>
</feature>
<dbReference type="InterPro" id="IPR013785">
    <property type="entry name" value="Aldolase_TIM"/>
</dbReference>
<dbReference type="Gene3D" id="3.20.20.70">
    <property type="entry name" value="Aldolase class I"/>
    <property type="match status" value="1"/>
</dbReference>